<dbReference type="EMBL" id="CAJNYT010004049">
    <property type="protein sequence ID" value="CAF3628081.1"/>
    <property type="molecule type" value="Genomic_DNA"/>
</dbReference>
<gene>
    <name evidence="2" type="ORF">GRG538_LOCUS24021</name>
    <name evidence="3" type="ORF">QYT958_LOCUS16722</name>
</gene>
<dbReference type="EMBL" id="CAJOBR010002449">
    <property type="protein sequence ID" value="CAF4682716.1"/>
    <property type="molecule type" value="Genomic_DNA"/>
</dbReference>
<protein>
    <submittedName>
        <fullName evidence="3">Uncharacterized protein</fullName>
    </submittedName>
</protein>
<dbReference type="Proteomes" id="UP000663848">
    <property type="component" value="Unassembled WGS sequence"/>
</dbReference>
<reference evidence="3" key="1">
    <citation type="submission" date="2021-02" db="EMBL/GenBank/DDBJ databases">
        <authorList>
            <person name="Nowell W R."/>
        </authorList>
    </citation>
    <scope>NUCLEOTIDE SEQUENCE</scope>
</reference>
<feature type="chain" id="PRO_5036238021" evidence="1">
    <location>
        <begin position="21"/>
        <end position="197"/>
    </location>
</feature>
<evidence type="ECO:0000313" key="2">
    <source>
        <dbReference type="EMBL" id="CAF3628081.1"/>
    </source>
</evidence>
<dbReference type="Proteomes" id="UP000663872">
    <property type="component" value="Unassembled WGS sequence"/>
</dbReference>
<proteinExistence type="predicted"/>
<feature type="signal peptide" evidence="1">
    <location>
        <begin position="1"/>
        <end position="20"/>
    </location>
</feature>
<organism evidence="3 4">
    <name type="scientific">Rotaria socialis</name>
    <dbReference type="NCBI Taxonomy" id="392032"/>
    <lineage>
        <taxon>Eukaryota</taxon>
        <taxon>Metazoa</taxon>
        <taxon>Spiralia</taxon>
        <taxon>Gnathifera</taxon>
        <taxon>Rotifera</taxon>
        <taxon>Eurotatoria</taxon>
        <taxon>Bdelloidea</taxon>
        <taxon>Philodinida</taxon>
        <taxon>Philodinidae</taxon>
        <taxon>Rotaria</taxon>
    </lineage>
</organism>
<accession>A0A821H6M9</accession>
<comment type="caution">
    <text evidence="3">The sequence shown here is derived from an EMBL/GenBank/DDBJ whole genome shotgun (WGS) entry which is preliminary data.</text>
</comment>
<evidence type="ECO:0000313" key="3">
    <source>
        <dbReference type="EMBL" id="CAF4682716.1"/>
    </source>
</evidence>
<keyword evidence="1" id="KW-0732">Signal</keyword>
<evidence type="ECO:0000313" key="4">
    <source>
        <dbReference type="Proteomes" id="UP000663848"/>
    </source>
</evidence>
<sequence length="197" mass="21756">MKLFIILCGVALLTICSVDAGAYLSTLNINARADRVAPVKNLGSTYGANKRRHVDALKKAGLYDAYLALFVAIGMQETSTFNPADYDYTKTGDSTNYSAFNLNRDMMVRLGIQPTNAFNTWSGVDSVAAAAKTMITNYGVNGFLNYLRGGYTAWQDGHSYDAAGYRNAIASIVRYIENDLSLLTDDRRVEMYTIHQR</sequence>
<evidence type="ECO:0000256" key="1">
    <source>
        <dbReference type="SAM" id="SignalP"/>
    </source>
</evidence>
<name>A0A821H6M9_9BILA</name>
<dbReference type="AlphaFoldDB" id="A0A821H6M9"/>